<feature type="chain" id="PRO_5043607730" evidence="13">
    <location>
        <begin position="19"/>
        <end position="1316"/>
    </location>
</feature>
<keyword evidence="6 12" id="KW-1133">Transmembrane helix</keyword>
<dbReference type="InterPro" id="IPR032190">
    <property type="entry name" value="NPC1_N"/>
</dbReference>
<keyword evidence="8" id="KW-0443">Lipid metabolism</keyword>
<feature type="transmembrane region" description="Helical" evidence="12">
    <location>
        <begin position="735"/>
        <end position="760"/>
    </location>
</feature>
<comment type="caution">
    <text evidence="15">The sequence shown here is derived from an EMBL/GenBank/DDBJ whole genome shotgun (WGS) entry which is preliminary data.</text>
</comment>
<dbReference type="EMBL" id="BTFZ01000004">
    <property type="protein sequence ID" value="GMM34920.1"/>
    <property type="molecule type" value="Genomic_DNA"/>
</dbReference>
<evidence type="ECO:0000256" key="13">
    <source>
        <dbReference type="SAM" id="SignalP"/>
    </source>
</evidence>
<evidence type="ECO:0000256" key="12">
    <source>
        <dbReference type="SAM" id="Phobius"/>
    </source>
</evidence>
<protein>
    <submittedName>
        <fullName evidence="15">Sphingolipid transporter</fullName>
    </submittedName>
</protein>
<dbReference type="FunFam" id="1.20.1640.10:FF:000008">
    <property type="entry name" value="NPC intracellular cholesterol transporter 1"/>
    <property type="match status" value="1"/>
</dbReference>
<feature type="transmembrane region" description="Helical" evidence="12">
    <location>
        <begin position="350"/>
        <end position="372"/>
    </location>
</feature>
<feature type="transmembrane region" description="Helical" evidence="12">
    <location>
        <begin position="1116"/>
        <end position="1140"/>
    </location>
</feature>
<evidence type="ECO:0000256" key="4">
    <source>
        <dbReference type="ARBA" id="ARBA00022692"/>
    </source>
</evidence>
<accession>A0AAV5QK93</accession>
<dbReference type="Pfam" id="PF12349">
    <property type="entry name" value="Sterol-sensing"/>
    <property type="match status" value="1"/>
</dbReference>
<organism evidence="15 16">
    <name type="scientific">Saccharomycopsis crataegensis</name>
    <dbReference type="NCBI Taxonomy" id="43959"/>
    <lineage>
        <taxon>Eukaryota</taxon>
        <taxon>Fungi</taxon>
        <taxon>Dikarya</taxon>
        <taxon>Ascomycota</taxon>
        <taxon>Saccharomycotina</taxon>
        <taxon>Saccharomycetes</taxon>
        <taxon>Saccharomycopsidaceae</taxon>
        <taxon>Saccharomycopsis</taxon>
    </lineage>
</organism>
<feature type="signal peptide" evidence="13">
    <location>
        <begin position="1"/>
        <end position="18"/>
    </location>
</feature>
<keyword evidence="7" id="KW-0445">Lipid transport</keyword>
<dbReference type="GO" id="GO:0016020">
    <property type="term" value="C:membrane"/>
    <property type="evidence" value="ECO:0007669"/>
    <property type="project" value="TreeGrafter"/>
</dbReference>
<gene>
    <name evidence="15" type="ORF">DASC09_022450</name>
</gene>
<keyword evidence="4 12" id="KW-0812">Transmembrane</keyword>
<comment type="subcellular location">
    <subcellularLocation>
        <location evidence="1">Endomembrane system</location>
        <topology evidence="1">Multi-pass membrane protein</topology>
    </subcellularLocation>
</comment>
<reference evidence="15 16" key="1">
    <citation type="journal article" date="2023" name="Elife">
        <title>Identification of key yeast species and microbe-microbe interactions impacting larval growth of Drosophila in the wild.</title>
        <authorList>
            <person name="Mure A."/>
            <person name="Sugiura Y."/>
            <person name="Maeda R."/>
            <person name="Honda K."/>
            <person name="Sakurai N."/>
            <person name="Takahashi Y."/>
            <person name="Watada M."/>
            <person name="Katoh T."/>
            <person name="Gotoh A."/>
            <person name="Gotoh Y."/>
            <person name="Taniguchi I."/>
            <person name="Nakamura K."/>
            <person name="Hayashi T."/>
            <person name="Katayama T."/>
            <person name="Uemura T."/>
            <person name="Hattori Y."/>
        </authorList>
    </citation>
    <scope>NUCLEOTIDE SEQUENCE [LARGE SCALE GENOMIC DNA]</scope>
    <source>
        <strain evidence="15 16">SC-9</strain>
    </source>
</reference>
<dbReference type="GO" id="GO:0032934">
    <property type="term" value="F:sterol binding"/>
    <property type="evidence" value="ECO:0007669"/>
    <property type="project" value="TreeGrafter"/>
</dbReference>
<feature type="transmembrane region" description="Helical" evidence="12">
    <location>
        <begin position="1147"/>
        <end position="1169"/>
    </location>
</feature>
<keyword evidence="11" id="KW-0325">Glycoprotein</keyword>
<dbReference type="PROSITE" id="PS50156">
    <property type="entry name" value="SSD"/>
    <property type="match status" value="1"/>
</dbReference>
<evidence type="ECO:0000256" key="2">
    <source>
        <dbReference type="ARBA" id="ARBA00005585"/>
    </source>
</evidence>
<evidence type="ECO:0000256" key="8">
    <source>
        <dbReference type="ARBA" id="ARBA00023098"/>
    </source>
</evidence>
<dbReference type="InterPro" id="IPR000731">
    <property type="entry name" value="SSD"/>
</dbReference>
<keyword evidence="16" id="KW-1185">Reference proteome</keyword>
<keyword evidence="10" id="KW-1015">Disulfide bond</keyword>
<keyword evidence="5 13" id="KW-0732">Signal</keyword>
<dbReference type="SUPFAM" id="SSF82866">
    <property type="entry name" value="Multidrug efflux transporter AcrB transmembrane domain"/>
    <property type="match status" value="2"/>
</dbReference>
<dbReference type="Proteomes" id="UP001360560">
    <property type="component" value="Unassembled WGS sequence"/>
</dbReference>
<evidence type="ECO:0000256" key="9">
    <source>
        <dbReference type="ARBA" id="ARBA00023136"/>
    </source>
</evidence>
<keyword evidence="9 12" id="KW-0472">Membrane</keyword>
<feature type="transmembrane region" description="Helical" evidence="12">
    <location>
        <begin position="837"/>
        <end position="856"/>
    </location>
</feature>
<feature type="transmembrane region" description="Helical" evidence="12">
    <location>
        <begin position="629"/>
        <end position="652"/>
    </location>
</feature>
<comment type="similarity">
    <text evidence="2">Belongs to the patched family.</text>
</comment>
<dbReference type="InterPro" id="IPR053956">
    <property type="entry name" value="NPC1_MLD"/>
</dbReference>
<dbReference type="PANTHER" id="PTHR45727">
    <property type="entry name" value="NPC INTRACELLULAR CHOLESTEROL TRANSPORTER 1"/>
    <property type="match status" value="1"/>
</dbReference>
<keyword evidence="3" id="KW-0813">Transport</keyword>
<dbReference type="InterPro" id="IPR053958">
    <property type="entry name" value="HMGCR/SNAP/NPC1-like_SSD"/>
</dbReference>
<feature type="transmembrane region" description="Helical" evidence="12">
    <location>
        <begin position="1175"/>
        <end position="1197"/>
    </location>
</feature>
<evidence type="ECO:0000259" key="14">
    <source>
        <dbReference type="PROSITE" id="PS50156"/>
    </source>
</evidence>
<feature type="transmembrane region" description="Helical" evidence="12">
    <location>
        <begin position="1258"/>
        <end position="1281"/>
    </location>
</feature>
<evidence type="ECO:0000256" key="1">
    <source>
        <dbReference type="ARBA" id="ARBA00004127"/>
    </source>
</evidence>
<dbReference type="PANTHER" id="PTHR45727:SF2">
    <property type="entry name" value="NPC INTRACELLULAR CHOLESTEROL TRANSPORTER 1"/>
    <property type="match status" value="1"/>
</dbReference>
<feature type="transmembrane region" description="Helical" evidence="12">
    <location>
        <begin position="658"/>
        <end position="679"/>
    </location>
</feature>
<evidence type="ECO:0000256" key="7">
    <source>
        <dbReference type="ARBA" id="ARBA00023055"/>
    </source>
</evidence>
<proteinExistence type="inferred from homology"/>
<evidence type="ECO:0000256" key="3">
    <source>
        <dbReference type="ARBA" id="ARBA00022448"/>
    </source>
</evidence>
<feature type="transmembrane region" description="Helical" evidence="12">
    <location>
        <begin position="265"/>
        <end position="287"/>
    </location>
</feature>
<dbReference type="FunFam" id="1.20.1640.10:FF:000029">
    <property type="entry name" value="Putative Patched sphingolipid transporter"/>
    <property type="match status" value="1"/>
</dbReference>
<dbReference type="GO" id="GO:0012505">
    <property type="term" value="C:endomembrane system"/>
    <property type="evidence" value="ECO:0007669"/>
    <property type="project" value="UniProtKB-SubCell"/>
</dbReference>
<feature type="transmembrane region" description="Helical" evidence="12">
    <location>
        <begin position="706"/>
        <end position="729"/>
    </location>
</feature>
<evidence type="ECO:0000256" key="11">
    <source>
        <dbReference type="ARBA" id="ARBA00023180"/>
    </source>
</evidence>
<dbReference type="Pfam" id="PF22314">
    <property type="entry name" value="NPC1_MLD"/>
    <property type="match status" value="1"/>
</dbReference>
<feature type="domain" description="SSD" evidence="14">
    <location>
        <begin position="591"/>
        <end position="760"/>
    </location>
</feature>
<evidence type="ECO:0000256" key="10">
    <source>
        <dbReference type="ARBA" id="ARBA00023157"/>
    </source>
</evidence>
<evidence type="ECO:0000256" key="5">
    <source>
        <dbReference type="ARBA" id="ARBA00022729"/>
    </source>
</evidence>
<dbReference type="Pfam" id="PF16414">
    <property type="entry name" value="NPC1_N"/>
    <property type="match status" value="1"/>
</dbReference>
<dbReference type="GO" id="GO:0015918">
    <property type="term" value="P:sterol transport"/>
    <property type="evidence" value="ECO:0007669"/>
    <property type="project" value="UniProtKB-ARBA"/>
</dbReference>
<evidence type="ECO:0000313" key="16">
    <source>
        <dbReference type="Proteomes" id="UP001360560"/>
    </source>
</evidence>
<dbReference type="GO" id="GO:0006629">
    <property type="term" value="P:lipid metabolic process"/>
    <property type="evidence" value="ECO:0007669"/>
    <property type="project" value="UniProtKB-KW"/>
</dbReference>
<feature type="transmembrane region" description="Helical" evidence="12">
    <location>
        <begin position="1218"/>
        <end position="1246"/>
    </location>
</feature>
<dbReference type="GeneID" id="90072899"/>
<sequence length="1316" mass="147027">MRWLNLSVLLLLPCVLSANTPITPIHEEGYCAIYDSCGKKSFFGAELPCPSNIKAAIPSDSQRELLEEVCGDTFKEGLVCCTEDQVVSLQQNLKKAESLISSCPACRENFYQLFCRFTCSPNQSQFINVTKTAVATNGKDIVTELDQYVDPQWASDFYDSCKNVKFGATNGYAMDLVGGGAKNYKEFLKFLGDEKPLLGGSPFQINYVWPEEPVEEIIPSSGNIYHCNDKDPRYRCACSDCPGSCPSLPEVHEKGSCKIGSLNCFSLSVIIVYLSVPVIYFAIKGLISVYRNHTIRKAQRMQLFQNDSLIDDASYRSFNDDDSSSFSRQLIHAKEVYVINGILEKWFGKLAFYCAFYPKFVIITTLIITGLLSACSTFVQLEKNPINLWVSSSSEGYKQKQYFDENFGPFYRTEQIYLYNETGPVLSYETIRWWFEAEKEITQKLTTDGVAYDDLCFKPTGEACVIESFTQYFSGDINRVDENSWAASLKSCADAPVNCLPPFQQPLKKELLFGGYASEDILTAEALVITLLINNDNDESSAQVVNAAKWETDLEQHLLKLQKVADAKGLKLSFSTEISLEKELNKSTNTDIKVIIGSYLVMFIYASLALGNGLPSFSEPSSFINTKISIGLAGIFIVLLSVSSSVGLFALLGAKSTLIIAEVIPFLVLAVGVDNIFLISHELKHINASYPNESIPERISRTVGRIAPSIVLSATTQILAFSLGTAVAMPAVRNFALYSSAAVMFNALLQLTVLISLFSLDQKRAESKRLDIWPFKKLTADEISASQYIDSNNDDSRLSLLGSQIVLTDGFSHESVFNDILKKYLAPVILRKTIKPILLSIFVLWLGVSLAFLPNIKFGLDQRDAIPSDSYLIDYFNAMYSYLNVGAPIYFVVKGLDVTKRQGQRKLCGRFTTCDEFSLSNIIEQERKRSEISTIIEPAASWIDDFFLWLNPELDECCRFRKNTNQTEVCPPYASPRMCEVCYANHEPRWDTTMEAFPEEDEFMRYFDIWINTPSIPCPLGGKAPYSSSISLDEQTGEIKASVFRTSHVPLRSQDDFIRAYHESLRVTKELKSKVLAANEPIVESDDVLNVEKNNSEAEIFAYSPFYIFFIQYESIVSLTFSLLTLAIGVIFLTSSFLLGSFRTASLLCITVISILVNVGGVMAIWGVSLNAVSLVNLVIIVGLAVEFCAHIARAFTVIDRFEYRDNKTMGSRIQRSFHALTGVGGSVFGGIAMTKLIGVSVLAFTSSKIFRIYYFRMWLSLVIIAALHSLVLLPILLSYWGGRYYIYSSRASVVSDDLASRLRFNELRDDDGDDQ</sequence>
<evidence type="ECO:0000256" key="6">
    <source>
        <dbReference type="ARBA" id="ARBA00022989"/>
    </source>
</evidence>
<evidence type="ECO:0000313" key="15">
    <source>
        <dbReference type="EMBL" id="GMM34920.1"/>
    </source>
</evidence>
<dbReference type="Gene3D" id="1.20.1640.10">
    <property type="entry name" value="Multidrug efflux transporter AcrB transmembrane domain"/>
    <property type="match status" value="2"/>
</dbReference>
<feature type="transmembrane region" description="Helical" evidence="12">
    <location>
        <begin position="596"/>
        <end position="617"/>
    </location>
</feature>
<dbReference type="RefSeq" id="XP_064851920.1">
    <property type="nucleotide sequence ID" value="XM_064995848.1"/>
</dbReference>
<name>A0AAV5QK93_9ASCO</name>